<dbReference type="PANTHER" id="PTHR43320:SF2">
    <property type="entry name" value="2-DEHYDRO-3-DEOXYGLUCONOKINASE_2-DEHYDRO-3-DEOXYGALACTONOKINASE"/>
    <property type="match status" value="1"/>
</dbReference>
<evidence type="ECO:0000256" key="2">
    <source>
        <dbReference type="ARBA" id="ARBA00022679"/>
    </source>
</evidence>
<name>A0A2T0TGF4_9PSEU</name>
<evidence type="ECO:0000313" key="5">
    <source>
        <dbReference type="EMBL" id="PRY44708.1"/>
    </source>
</evidence>
<dbReference type="Pfam" id="PF00294">
    <property type="entry name" value="PfkB"/>
    <property type="match status" value="1"/>
</dbReference>
<evidence type="ECO:0000256" key="1">
    <source>
        <dbReference type="ARBA" id="ARBA00010688"/>
    </source>
</evidence>
<feature type="domain" description="Carbohydrate kinase PfkB" evidence="4">
    <location>
        <begin position="6"/>
        <end position="289"/>
    </location>
</feature>
<protein>
    <submittedName>
        <fullName evidence="5">2-dehydro-3-deoxygluconokinase</fullName>
    </submittedName>
</protein>
<dbReference type="InterPro" id="IPR011611">
    <property type="entry name" value="PfkB_dom"/>
</dbReference>
<keyword evidence="6" id="KW-1185">Reference proteome</keyword>
<dbReference type="OrthoDB" id="9808601at2"/>
<dbReference type="EMBL" id="PVTF01000002">
    <property type="protein sequence ID" value="PRY44708.1"/>
    <property type="molecule type" value="Genomic_DNA"/>
</dbReference>
<evidence type="ECO:0000259" key="4">
    <source>
        <dbReference type="Pfam" id="PF00294"/>
    </source>
</evidence>
<sequence length="314" mass="32571">MSGPDAVCLGESMAQLLPADGRSLRAAGSFVLTTAGAESNVAQGLALLGSTVAWVSLVGDDALGSRVLDDVSAAGVDVSLTHRLDRGRTGFFLKDPAADGSRVTYYRDGSAASQLSRADVDRALAARPRHLHLSGVTPALSASCRDAVGYALAGDHRVSTSFDVNHRPVLWADRAEAARTLRDLARRADVVFVGLDEAAALWGTTTPEQVRDLLADPAAVVVKDGAVDATAFTADGRFTEPALPVDVVEPVGAGDAFAAGWLHGMLVGLPHPARLRLGHLMAQSALTSLSDHVTTTRPPADLVREADRATAAGS</sequence>
<gene>
    <name evidence="5" type="ORF">CLV43_102273</name>
</gene>
<dbReference type="RefSeq" id="WP_106186305.1">
    <property type="nucleotide sequence ID" value="NZ_PVTF01000002.1"/>
</dbReference>
<evidence type="ECO:0000313" key="6">
    <source>
        <dbReference type="Proteomes" id="UP000239494"/>
    </source>
</evidence>
<dbReference type="Proteomes" id="UP000239494">
    <property type="component" value="Unassembled WGS sequence"/>
</dbReference>
<dbReference type="PANTHER" id="PTHR43320">
    <property type="entry name" value="SUGAR KINASE"/>
    <property type="match status" value="1"/>
</dbReference>
<proteinExistence type="inferred from homology"/>
<keyword evidence="2" id="KW-0808">Transferase</keyword>
<dbReference type="Gene3D" id="3.40.1190.20">
    <property type="match status" value="1"/>
</dbReference>
<keyword evidence="3 5" id="KW-0418">Kinase</keyword>
<comment type="similarity">
    <text evidence="1">Belongs to the carbohydrate kinase PfkB family.</text>
</comment>
<dbReference type="InterPro" id="IPR029056">
    <property type="entry name" value="Ribokinase-like"/>
</dbReference>
<reference evidence="5 6" key="1">
    <citation type="submission" date="2018-03" db="EMBL/GenBank/DDBJ databases">
        <title>Genomic Encyclopedia of Archaeal and Bacterial Type Strains, Phase II (KMG-II): from individual species to whole genera.</title>
        <authorList>
            <person name="Goeker M."/>
        </authorList>
    </citation>
    <scope>NUCLEOTIDE SEQUENCE [LARGE SCALE GENOMIC DNA]</scope>
    <source>
        <strain evidence="5 6">DSM 44720</strain>
    </source>
</reference>
<accession>A0A2T0TGF4</accession>
<evidence type="ECO:0000256" key="3">
    <source>
        <dbReference type="ARBA" id="ARBA00022777"/>
    </source>
</evidence>
<dbReference type="InterPro" id="IPR052700">
    <property type="entry name" value="Carb_kinase_PfkB-like"/>
</dbReference>
<dbReference type="AlphaFoldDB" id="A0A2T0TGF4"/>
<organism evidence="5 6">
    <name type="scientific">Umezawaea tangerina</name>
    <dbReference type="NCBI Taxonomy" id="84725"/>
    <lineage>
        <taxon>Bacteria</taxon>
        <taxon>Bacillati</taxon>
        <taxon>Actinomycetota</taxon>
        <taxon>Actinomycetes</taxon>
        <taxon>Pseudonocardiales</taxon>
        <taxon>Pseudonocardiaceae</taxon>
        <taxon>Umezawaea</taxon>
    </lineage>
</organism>
<comment type="caution">
    <text evidence="5">The sequence shown here is derived from an EMBL/GenBank/DDBJ whole genome shotgun (WGS) entry which is preliminary data.</text>
</comment>
<dbReference type="SUPFAM" id="SSF53613">
    <property type="entry name" value="Ribokinase-like"/>
    <property type="match status" value="1"/>
</dbReference>
<dbReference type="GO" id="GO:0016301">
    <property type="term" value="F:kinase activity"/>
    <property type="evidence" value="ECO:0007669"/>
    <property type="project" value="UniProtKB-KW"/>
</dbReference>
<dbReference type="CDD" id="cd01166">
    <property type="entry name" value="KdgK"/>
    <property type="match status" value="1"/>
</dbReference>